<feature type="region of interest" description="Disordered" evidence="1">
    <location>
        <begin position="501"/>
        <end position="526"/>
    </location>
</feature>
<dbReference type="Proteomes" id="UP000094801">
    <property type="component" value="Unassembled WGS sequence"/>
</dbReference>
<dbReference type="InterPro" id="IPR009571">
    <property type="entry name" value="SUR7/Rim9-like_fungi"/>
</dbReference>
<organism evidence="3 4">
    <name type="scientific">[Candida] arabinofermentans NRRL YB-2248</name>
    <dbReference type="NCBI Taxonomy" id="983967"/>
    <lineage>
        <taxon>Eukaryota</taxon>
        <taxon>Fungi</taxon>
        <taxon>Dikarya</taxon>
        <taxon>Ascomycota</taxon>
        <taxon>Saccharomycotina</taxon>
        <taxon>Pichiomycetes</taxon>
        <taxon>Pichiales</taxon>
        <taxon>Pichiaceae</taxon>
        <taxon>Ogataea</taxon>
        <taxon>Ogataea/Candida clade</taxon>
    </lineage>
</organism>
<dbReference type="GO" id="GO:0032153">
    <property type="term" value="C:cell division site"/>
    <property type="evidence" value="ECO:0007669"/>
    <property type="project" value="TreeGrafter"/>
</dbReference>
<evidence type="ECO:0000256" key="1">
    <source>
        <dbReference type="SAM" id="MobiDB-lite"/>
    </source>
</evidence>
<feature type="compositionally biased region" description="Polar residues" evidence="1">
    <location>
        <begin position="516"/>
        <end position="526"/>
    </location>
</feature>
<dbReference type="STRING" id="983967.A0A1E4T0V1"/>
<dbReference type="PANTHER" id="PTHR28013:SF8">
    <property type="entry name" value="AEL027WP"/>
    <property type="match status" value="1"/>
</dbReference>
<dbReference type="AlphaFoldDB" id="A0A1E4T0V1"/>
<dbReference type="PANTHER" id="PTHR28013">
    <property type="entry name" value="PROTEIN DCV1-RELATED"/>
    <property type="match status" value="1"/>
</dbReference>
<dbReference type="EMBL" id="KV453853">
    <property type="protein sequence ID" value="ODV85342.1"/>
    <property type="molecule type" value="Genomic_DNA"/>
</dbReference>
<evidence type="ECO:0000313" key="3">
    <source>
        <dbReference type="EMBL" id="ODV85342.1"/>
    </source>
</evidence>
<reference evidence="4" key="1">
    <citation type="submission" date="2016-04" db="EMBL/GenBank/DDBJ databases">
        <title>Comparative genomics of biotechnologically important yeasts.</title>
        <authorList>
            <consortium name="DOE Joint Genome Institute"/>
            <person name="Riley R."/>
            <person name="Haridas S."/>
            <person name="Wolfe K.H."/>
            <person name="Lopes M.R."/>
            <person name="Hittinger C.T."/>
            <person name="Goker M."/>
            <person name="Salamov A."/>
            <person name="Wisecaver J."/>
            <person name="Long T.M."/>
            <person name="Aerts A.L."/>
            <person name="Barry K."/>
            <person name="Choi C."/>
            <person name="Clum A."/>
            <person name="Coughlan A.Y."/>
            <person name="Deshpande S."/>
            <person name="Douglass A.P."/>
            <person name="Hanson S.J."/>
            <person name="Klenk H.-P."/>
            <person name="Labutti K."/>
            <person name="Lapidus A."/>
            <person name="Lindquist E."/>
            <person name="Lipzen A."/>
            <person name="Meier-Kolthoff J.P."/>
            <person name="Ohm R.A."/>
            <person name="Otillar R.P."/>
            <person name="Pangilinan J."/>
            <person name="Peng Y."/>
            <person name="Rokas A."/>
            <person name="Rosa C.A."/>
            <person name="Scheuner C."/>
            <person name="Sibirny A.A."/>
            <person name="Slot J.C."/>
            <person name="Stielow J.B."/>
            <person name="Sun H."/>
            <person name="Kurtzman C.P."/>
            <person name="Blackwell M."/>
            <person name="Grigoriev I.V."/>
            <person name="Jeffries T.W."/>
        </authorList>
    </citation>
    <scope>NUCLEOTIDE SEQUENCE [LARGE SCALE GENOMIC DNA]</scope>
    <source>
        <strain evidence="4">NRRL YB-2248</strain>
    </source>
</reference>
<name>A0A1E4T0V1_9ASCO</name>
<protein>
    <recommendedName>
        <fullName evidence="5">PH-response regulator protein palI/RIM9</fullName>
    </recommendedName>
</protein>
<feature type="compositionally biased region" description="Basic and acidic residues" evidence="1">
    <location>
        <begin position="327"/>
        <end position="337"/>
    </location>
</feature>
<proteinExistence type="predicted"/>
<evidence type="ECO:0000256" key="2">
    <source>
        <dbReference type="SAM" id="Phobius"/>
    </source>
</evidence>
<dbReference type="InterPro" id="IPR051380">
    <property type="entry name" value="pH-response_reg_palI/RIM9"/>
</dbReference>
<dbReference type="GO" id="GO:0035838">
    <property type="term" value="C:growing cell tip"/>
    <property type="evidence" value="ECO:0007669"/>
    <property type="project" value="TreeGrafter"/>
</dbReference>
<feature type="transmembrane region" description="Helical" evidence="2">
    <location>
        <begin position="154"/>
        <end position="176"/>
    </location>
</feature>
<feature type="compositionally biased region" description="Polar residues" evidence="1">
    <location>
        <begin position="339"/>
        <end position="351"/>
    </location>
</feature>
<dbReference type="Pfam" id="PF06687">
    <property type="entry name" value="SUR7"/>
    <property type="match status" value="1"/>
</dbReference>
<feature type="transmembrane region" description="Helical" evidence="2">
    <location>
        <begin position="87"/>
        <end position="110"/>
    </location>
</feature>
<evidence type="ECO:0008006" key="5">
    <source>
        <dbReference type="Google" id="ProtNLM"/>
    </source>
</evidence>
<feature type="transmembrane region" description="Helical" evidence="2">
    <location>
        <begin position="122"/>
        <end position="148"/>
    </location>
</feature>
<feature type="region of interest" description="Disordered" evidence="1">
    <location>
        <begin position="308"/>
        <end position="351"/>
    </location>
</feature>
<accession>A0A1E4T0V1</accession>
<sequence>MRFHAHTVALLFQAASIAFLLVATLTVPIFDSISLAVDDDYKYGVFGYCSIDSSSGTTCSSVSSHYKPSTLGSTSDWKMSSASRDRLALLLLVAPIGAGLTLISLVFSFFCHFKAFGKSKSFWITALVFNSLSFIASALICVVVFLLFFPHLNWCAWVLIPAALLNLISVILTGLASKSNIKHYKNHSQYDEKSDENSLINGTKDTSFFKANSFNSDQNRTGHFSLPPQISSYDHDMNSTKSTEKPADFTDFYKTNMSYSNTFTDKDSTRKVQEISKNAPSLRLPDIINPYGSSSSVLAHEPVFKTSHEANQSSSVEVKGSGSPLDNRLDSLDDETHSLPLSDQSDFTSVSQREINPKYYKGAPQKTTFPGQFQPPMQQQYMGIQQQQYNMAPPPPPHSQQQPQQFPLSMQYYPQQHMPPAVSGPYVSQAPVPSQFYQPQPKPKTNRADVLFNNNPDFNLGQQNIAGALGTGSRPGVRRYGAATINHQRILQQGEVLQHVSNGGYKNRRPPFPAASYSNDSPYGRL</sequence>
<evidence type="ECO:0000313" key="4">
    <source>
        <dbReference type="Proteomes" id="UP000094801"/>
    </source>
</evidence>
<gene>
    <name evidence="3" type="ORF">CANARDRAFT_199363</name>
</gene>
<keyword evidence="4" id="KW-1185">Reference proteome</keyword>
<keyword evidence="2" id="KW-0812">Transmembrane</keyword>
<keyword evidence="2" id="KW-0472">Membrane</keyword>
<keyword evidence="2" id="KW-1133">Transmembrane helix</keyword>
<dbReference type="OrthoDB" id="2354757at2759"/>
<dbReference type="GO" id="GO:0005886">
    <property type="term" value="C:plasma membrane"/>
    <property type="evidence" value="ECO:0007669"/>
    <property type="project" value="InterPro"/>
</dbReference>